<dbReference type="OrthoDB" id="9514740at2759"/>
<dbReference type="EMBL" id="DS547168">
    <property type="protein sequence ID" value="EDQ99281.1"/>
    <property type="molecule type" value="Genomic_DNA"/>
</dbReference>
<organism evidence="2">
    <name type="scientific">Laccaria bicolor (strain S238N-H82 / ATCC MYA-4686)</name>
    <name type="common">Bicoloured deceiver</name>
    <name type="synonym">Laccaria laccata var. bicolor</name>
    <dbReference type="NCBI Taxonomy" id="486041"/>
    <lineage>
        <taxon>Eukaryota</taxon>
        <taxon>Fungi</taxon>
        <taxon>Dikarya</taxon>
        <taxon>Basidiomycota</taxon>
        <taxon>Agaricomycotina</taxon>
        <taxon>Agaricomycetes</taxon>
        <taxon>Agaricomycetidae</taxon>
        <taxon>Agaricales</taxon>
        <taxon>Agaricineae</taxon>
        <taxon>Hydnangiaceae</taxon>
        <taxon>Laccaria</taxon>
    </lineage>
</organism>
<reference evidence="1 2" key="1">
    <citation type="journal article" date="2008" name="Nature">
        <title>The genome of Laccaria bicolor provides insights into mycorrhizal symbiosis.</title>
        <authorList>
            <person name="Martin F."/>
            <person name="Aerts A."/>
            <person name="Ahren D."/>
            <person name="Brun A."/>
            <person name="Danchin E.G.J."/>
            <person name="Duchaussoy F."/>
            <person name="Gibon J."/>
            <person name="Kohler A."/>
            <person name="Lindquist E."/>
            <person name="Pereda V."/>
            <person name="Salamov A."/>
            <person name="Shapiro H.J."/>
            <person name="Wuyts J."/>
            <person name="Blaudez D."/>
            <person name="Buee M."/>
            <person name="Brokstein P."/>
            <person name="Canbaeck B."/>
            <person name="Cohen D."/>
            <person name="Courty P.E."/>
            <person name="Coutinho P.M."/>
            <person name="Delaruelle C."/>
            <person name="Detter J.C."/>
            <person name="Deveau A."/>
            <person name="DiFazio S."/>
            <person name="Duplessis S."/>
            <person name="Fraissinet-Tachet L."/>
            <person name="Lucic E."/>
            <person name="Frey-Klett P."/>
            <person name="Fourrey C."/>
            <person name="Feussner I."/>
            <person name="Gay G."/>
            <person name="Grimwood J."/>
            <person name="Hoegger P.J."/>
            <person name="Jain P."/>
            <person name="Kilaru S."/>
            <person name="Labbe J."/>
            <person name="Lin Y.C."/>
            <person name="Legue V."/>
            <person name="Le Tacon F."/>
            <person name="Marmeisse R."/>
            <person name="Melayah D."/>
            <person name="Montanini B."/>
            <person name="Muratet M."/>
            <person name="Nehls U."/>
            <person name="Niculita-Hirzel H."/>
            <person name="Oudot-Le Secq M.P."/>
            <person name="Peter M."/>
            <person name="Quesneville H."/>
            <person name="Rajashekar B."/>
            <person name="Reich M."/>
            <person name="Rouhier N."/>
            <person name="Schmutz J."/>
            <person name="Yin T."/>
            <person name="Chalot M."/>
            <person name="Henrissat B."/>
            <person name="Kuees U."/>
            <person name="Lucas S."/>
            <person name="Van de Peer Y."/>
            <person name="Podila G.K."/>
            <person name="Polle A."/>
            <person name="Pukkila P.J."/>
            <person name="Richardson P.M."/>
            <person name="Rouze P."/>
            <person name="Sanders I.R."/>
            <person name="Stajich J.E."/>
            <person name="Tunlid A."/>
            <person name="Tuskan G."/>
            <person name="Grigoriev I.V."/>
        </authorList>
    </citation>
    <scope>NUCLEOTIDE SEQUENCE [LARGE SCALE GENOMIC DNA]</scope>
    <source>
        <strain evidence="2">S238N-H82 / ATCC MYA-4686</strain>
    </source>
</reference>
<dbReference type="AlphaFoldDB" id="B0E1K8"/>
<proteinExistence type="predicted"/>
<name>B0E1K8_LACBS</name>
<evidence type="ECO:0000313" key="2">
    <source>
        <dbReference type="Proteomes" id="UP000001194"/>
    </source>
</evidence>
<protein>
    <submittedName>
        <fullName evidence="1">Predicted protein</fullName>
    </submittedName>
</protein>
<sequence>MKTHPYCSKSCAIMSQKSLVSSVNGAIRSLGDCDFCHARPKNVVGDRIHDFCSKTCARSAEQKSARLGVSTRKATCQAPGCQAPVYVDKGGQHSNYCSISHKILKETLCLLCLEEPTILKSNFCSWRCKNHAEERGPMLLEVPLGHKTFQSIADQFK</sequence>
<accession>B0E1K8</accession>
<dbReference type="HOGENOM" id="CLU_1678214_0_0_1"/>
<gene>
    <name evidence="1" type="ORF">LACBIDRAFT_316767</name>
</gene>
<dbReference type="GeneID" id="6085740"/>
<dbReference type="RefSeq" id="XP_001890091.1">
    <property type="nucleotide sequence ID" value="XM_001890056.1"/>
</dbReference>
<dbReference type="KEGG" id="lbc:LACBIDRAFT_316767"/>
<keyword evidence="2" id="KW-1185">Reference proteome</keyword>
<dbReference type="Proteomes" id="UP000001194">
    <property type="component" value="Unassembled WGS sequence"/>
</dbReference>
<evidence type="ECO:0000313" key="1">
    <source>
        <dbReference type="EMBL" id="EDQ99281.1"/>
    </source>
</evidence>
<dbReference type="InParanoid" id="B0E1K8"/>